<dbReference type="Proteomes" id="UP000319160">
    <property type="component" value="Unassembled WGS sequence"/>
</dbReference>
<sequence>MASAADTPEVATTDMATPKVNIPEVVNFLSLLSTLVADPSTTWVKEVLKENEDMKAAVKQKEAESNGFVQAITKVSNDFNIEVEKSKQAIAQSNEAKTKAGELVTEIEDAKKTIADRDQKLQEDATTITNLQGNVETLDKEVKARDEIIKKQEEQQANNGARIKELEGSLETTQSELDVKTSQLRELRDLSCEVVEGTKDFVIYGYAKGLAVLYFGEDLPEEILANTALFDEIRRLVRPIPFPNSNSAAAKKARIAAFLASLGSRLADLIFLPYYIEPDDEEAEQHGLDAITVLLSNLSHNDPKRELHLRSVLLAISPDEQKKIACERVEMITNEVFELLGILLSADLQPKFEQDVRKLCQLAVQSWNTLRPLKEKVEPFTQTEEDSEKYWLPAELDSGSQTKKQVNGKPNGLVSKPSLHSLKSANKVILVWPGFSYGSEVLKQGFMLLDSQVKSAEDESQPLKRERRAMQRAATSSPVHGRRSVARKSKMFPRSD</sequence>
<dbReference type="AlphaFoldDB" id="A0A553I1U0"/>
<protein>
    <submittedName>
        <fullName evidence="3">Uncharacterized protein</fullName>
    </submittedName>
</protein>
<gene>
    <name evidence="3" type="ORF">FHL15_004932</name>
</gene>
<feature type="coiled-coil region" evidence="1">
    <location>
        <begin position="135"/>
        <end position="190"/>
    </location>
</feature>
<comment type="caution">
    <text evidence="3">The sequence shown here is derived from an EMBL/GenBank/DDBJ whole genome shotgun (WGS) entry which is preliminary data.</text>
</comment>
<dbReference type="EMBL" id="VFLP01000024">
    <property type="protein sequence ID" value="TRX94164.1"/>
    <property type="molecule type" value="Genomic_DNA"/>
</dbReference>
<keyword evidence="1" id="KW-0175">Coiled coil</keyword>
<feature type="region of interest" description="Disordered" evidence="2">
    <location>
        <begin position="455"/>
        <end position="496"/>
    </location>
</feature>
<evidence type="ECO:0000256" key="1">
    <source>
        <dbReference type="SAM" id="Coils"/>
    </source>
</evidence>
<proteinExistence type="predicted"/>
<feature type="compositionally biased region" description="Basic and acidic residues" evidence="2">
    <location>
        <begin position="455"/>
        <end position="464"/>
    </location>
</feature>
<accession>A0A553I1U0</accession>
<evidence type="ECO:0000256" key="2">
    <source>
        <dbReference type="SAM" id="MobiDB-lite"/>
    </source>
</evidence>
<evidence type="ECO:0000313" key="3">
    <source>
        <dbReference type="EMBL" id="TRX94164.1"/>
    </source>
</evidence>
<feature type="compositionally biased region" description="Basic residues" evidence="2">
    <location>
        <begin position="480"/>
        <end position="496"/>
    </location>
</feature>
<evidence type="ECO:0000313" key="4">
    <source>
        <dbReference type="Proteomes" id="UP000319160"/>
    </source>
</evidence>
<dbReference type="OrthoDB" id="5421041at2759"/>
<reference evidence="4" key="1">
    <citation type="submission" date="2019-06" db="EMBL/GenBank/DDBJ databases">
        <title>Draft genome sequence of the griseofulvin-producing fungus Xylaria cubensis strain G536.</title>
        <authorList>
            <person name="Mead M.E."/>
            <person name="Raja H.A."/>
            <person name="Steenwyk J.L."/>
            <person name="Knowles S.L."/>
            <person name="Oberlies N.H."/>
            <person name="Rokas A."/>
        </authorList>
    </citation>
    <scope>NUCLEOTIDE SEQUENCE [LARGE SCALE GENOMIC DNA]</scope>
    <source>
        <strain evidence="4">G536</strain>
    </source>
</reference>
<organism evidence="3 4">
    <name type="scientific">Xylaria flabelliformis</name>
    <dbReference type="NCBI Taxonomy" id="2512241"/>
    <lineage>
        <taxon>Eukaryota</taxon>
        <taxon>Fungi</taxon>
        <taxon>Dikarya</taxon>
        <taxon>Ascomycota</taxon>
        <taxon>Pezizomycotina</taxon>
        <taxon>Sordariomycetes</taxon>
        <taxon>Xylariomycetidae</taxon>
        <taxon>Xylariales</taxon>
        <taxon>Xylariaceae</taxon>
        <taxon>Xylaria</taxon>
    </lineage>
</organism>
<name>A0A553I1U0_9PEZI</name>
<keyword evidence="4" id="KW-1185">Reference proteome</keyword>